<organism evidence="2 3">
    <name type="scientific">Pegethrix bostrychoides GSE-TBD4-15B</name>
    <dbReference type="NCBI Taxonomy" id="2839662"/>
    <lineage>
        <taxon>Bacteria</taxon>
        <taxon>Bacillati</taxon>
        <taxon>Cyanobacteriota</taxon>
        <taxon>Cyanophyceae</taxon>
        <taxon>Oculatellales</taxon>
        <taxon>Oculatellaceae</taxon>
        <taxon>Pegethrix</taxon>
    </lineage>
</organism>
<dbReference type="InterPro" id="IPR024442">
    <property type="entry name" value="Transposase_Zn_ribbon"/>
</dbReference>
<evidence type="ECO:0000313" key="2">
    <source>
        <dbReference type="EMBL" id="MBW4466874.1"/>
    </source>
</evidence>
<reference evidence="2" key="1">
    <citation type="submission" date="2021-05" db="EMBL/GenBank/DDBJ databases">
        <authorList>
            <person name="Pietrasiak N."/>
            <person name="Ward R."/>
            <person name="Stajich J.E."/>
            <person name="Kurbessoian T."/>
        </authorList>
    </citation>
    <scope>NUCLEOTIDE SEQUENCE</scope>
    <source>
        <strain evidence="2">GSE-TBD4-15B</strain>
    </source>
</reference>
<reference evidence="2" key="2">
    <citation type="journal article" date="2022" name="Microbiol. Resour. Announc.">
        <title>Metagenome Sequencing to Explore Phylogenomics of Terrestrial Cyanobacteria.</title>
        <authorList>
            <person name="Ward R.D."/>
            <person name="Stajich J.E."/>
            <person name="Johansen J.R."/>
            <person name="Huntemann M."/>
            <person name="Clum A."/>
            <person name="Foster B."/>
            <person name="Foster B."/>
            <person name="Roux S."/>
            <person name="Palaniappan K."/>
            <person name="Varghese N."/>
            <person name="Mukherjee S."/>
            <person name="Reddy T.B.K."/>
            <person name="Daum C."/>
            <person name="Copeland A."/>
            <person name="Chen I.A."/>
            <person name="Ivanova N.N."/>
            <person name="Kyrpides N.C."/>
            <person name="Shapiro N."/>
            <person name="Eloe-Fadrosh E.A."/>
            <person name="Pietrasiak N."/>
        </authorList>
    </citation>
    <scope>NUCLEOTIDE SEQUENCE</scope>
    <source>
        <strain evidence="2">GSE-TBD4-15B</strain>
    </source>
</reference>
<proteinExistence type="predicted"/>
<accession>A0A951U5H4</accession>
<dbReference type="Proteomes" id="UP000707356">
    <property type="component" value="Unassembled WGS sequence"/>
</dbReference>
<gene>
    <name evidence="2" type="ORF">KME07_15730</name>
</gene>
<comment type="caution">
    <text evidence="2">The sequence shown here is derived from an EMBL/GenBank/DDBJ whole genome shotgun (WGS) entry which is preliminary data.</text>
</comment>
<dbReference type="EMBL" id="JAHHHV010000071">
    <property type="protein sequence ID" value="MBW4466874.1"/>
    <property type="molecule type" value="Genomic_DNA"/>
</dbReference>
<name>A0A951U5H4_9CYAN</name>
<protein>
    <submittedName>
        <fullName evidence="2">Transposase</fullName>
    </submittedName>
</protein>
<evidence type="ECO:0000313" key="3">
    <source>
        <dbReference type="Proteomes" id="UP000707356"/>
    </source>
</evidence>
<sequence length="80" mass="8901">MQAIQKNAATWENLGILTLEIVRCPNCGSLAERYYLSTQHKLQCDHCDYLMTTCAQTGRVIEAYAPGLNIARLILSSPNT</sequence>
<feature type="domain" description="Transposase zinc-ribbon" evidence="1">
    <location>
        <begin position="22"/>
        <end position="49"/>
    </location>
</feature>
<evidence type="ECO:0000259" key="1">
    <source>
        <dbReference type="Pfam" id="PF12760"/>
    </source>
</evidence>
<dbReference type="Pfam" id="PF12760">
    <property type="entry name" value="Zn_ribbon_IS1595"/>
    <property type="match status" value="1"/>
</dbReference>
<dbReference type="AlphaFoldDB" id="A0A951U5H4"/>